<feature type="region of interest" description="Disordered" evidence="5">
    <location>
        <begin position="756"/>
        <end position="844"/>
    </location>
</feature>
<dbReference type="PANTHER" id="PTHR43734:SF1">
    <property type="entry name" value="PHYTOENE DESATURASE"/>
    <property type="match status" value="1"/>
</dbReference>
<evidence type="ECO:0000256" key="4">
    <source>
        <dbReference type="RuleBase" id="RU362075"/>
    </source>
</evidence>
<dbReference type="GO" id="GO:0102223">
    <property type="term" value="F:4,4'-diapophytoene desaturase (4,4'-diaponeurosporene-forming)"/>
    <property type="evidence" value="ECO:0007669"/>
    <property type="project" value="UniProtKB-EC"/>
</dbReference>
<evidence type="ECO:0000313" key="8">
    <source>
        <dbReference type="Proteomes" id="UP000247696"/>
    </source>
</evidence>
<dbReference type="STRING" id="1737425.GCA_900049755_01146"/>
<keyword evidence="8" id="KW-1185">Reference proteome</keyword>
<dbReference type="GO" id="GO:0016117">
    <property type="term" value="P:carotenoid biosynthetic process"/>
    <property type="evidence" value="ECO:0007669"/>
    <property type="project" value="UniProtKB-KW"/>
</dbReference>
<dbReference type="Gene3D" id="3.50.50.60">
    <property type="entry name" value="FAD/NAD(P)-binding domain"/>
    <property type="match status" value="2"/>
</dbReference>
<feature type="region of interest" description="Disordered" evidence="5">
    <location>
        <begin position="515"/>
        <end position="548"/>
    </location>
</feature>
<comment type="similarity">
    <text evidence="4">Belongs to the carotenoid/retinoid oxidoreductase family.</text>
</comment>
<protein>
    <submittedName>
        <fullName evidence="7">Dehydrosqualene desaturase</fullName>
        <ecNumber evidence="7">1.3.8.2</ecNumber>
    </submittedName>
</protein>
<evidence type="ECO:0000256" key="3">
    <source>
        <dbReference type="ARBA" id="ARBA00023002"/>
    </source>
</evidence>
<dbReference type="EMBL" id="CP024988">
    <property type="protein sequence ID" value="AWT26946.1"/>
    <property type="molecule type" value="Genomic_DNA"/>
</dbReference>
<name>A0A2Z3YQC6_9CORY</name>
<evidence type="ECO:0000256" key="1">
    <source>
        <dbReference type="ARBA" id="ARBA00004829"/>
    </source>
</evidence>
<sequence>MTARGSGDPVRVVVVGGGVAGLATAGLLSRHGYSVTLLERNDDLGGRAGSLTTPWDGGTAFRWDTGPSWYLMPEAFDRFYSLMGTDTAHELDLVDLSPGYRVLSEGLPPVDVPVGEDPVADLFESLEPGAGHEVRRYLREAGDTYRTAVDRFLYTSYTSPAPFLAPEVLKRSGRLARLLTGSLENLVDRRFNDRRLRQILSYPAVFLSSRPSALPAMYQLMSYTDLVQGVKYPVGGFAAVVDSLHRLAVGNGAQVRTGAEVTSVRTDRPRANPLRRVPGLGRIWPARARATGVELADGTVVPADVVVSAADLHHTETTLVPEGLRTYPERHWRKVDAGVGAVVVMLGVRGALPELAHHTLIFSRDWGPDFAAVFDGGGTPAGQGVSQSVYVSRPSATDPAVAPDGYENLFILVPAAADPSLGHGDHAGEGSVESAGVARIADRVTELVADRAGIPDLASRVVVRHTLGPADFADRYNSWHGWALGLAHTLRQSAFLRGTNRSRAVSNLFYAPGRRPPPASACRCVSSAPKTSSRGSRQGGGHPAGPRCRTVPVLVDEDFVAGFQGVEEGHRIRPGQVDAAGRLDVGVTLVEGVPGVGEVHGVRHGGVVELPADLVADLVGDVEGPARGFGVRPGCAGGDVDGTVDGVPAVLQPGPPAVEVDAGVRGHRARGRGGVVPGVPAGLLRRGGVGGGTGRGTVGLTLGEGPGGDGVGQVGDALTVDVTHLLRDLGDCVEGVEGVERREGTVVGVERAVGDPGTEIVDGVSGRGPGTEPGEGGGRGAGERDAPAGPGGHSLRSGRAVASAVGVVVRHGDNSTCRPRRPRDFPTYRGTRGSSTGKIQRHCT</sequence>
<dbReference type="Proteomes" id="UP000247696">
    <property type="component" value="Chromosome"/>
</dbReference>
<reference evidence="8" key="1">
    <citation type="submission" date="2017-11" db="EMBL/GenBank/DDBJ databases">
        <title>Otitis media/interna in a cat caused by the recently described species Corynebacterium provencense.</title>
        <authorList>
            <person name="Kittl S."/>
            <person name="Brodard I."/>
            <person name="Rychener L."/>
            <person name="Jores J."/>
            <person name="Roosje P."/>
            <person name="Gobeli Brawand S."/>
        </authorList>
    </citation>
    <scope>NUCLEOTIDE SEQUENCE [LARGE SCALE GENOMIC DNA]</scope>
    <source>
        <strain evidence="8">17KM38</strain>
    </source>
</reference>
<feature type="domain" description="Amine oxidase" evidence="6">
    <location>
        <begin position="19"/>
        <end position="391"/>
    </location>
</feature>
<organism evidence="7 8">
    <name type="scientific">Corynebacterium provencense</name>
    <dbReference type="NCBI Taxonomy" id="1737425"/>
    <lineage>
        <taxon>Bacteria</taxon>
        <taxon>Bacillati</taxon>
        <taxon>Actinomycetota</taxon>
        <taxon>Actinomycetes</taxon>
        <taxon>Mycobacteriales</taxon>
        <taxon>Corynebacteriaceae</taxon>
        <taxon>Corynebacterium</taxon>
    </lineage>
</organism>
<evidence type="ECO:0000256" key="2">
    <source>
        <dbReference type="ARBA" id="ARBA00022746"/>
    </source>
</evidence>
<dbReference type="Pfam" id="PF01593">
    <property type="entry name" value="Amino_oxidase"/>
    <property type="match status" value="1"/>
</dbReference>
<evidence type="ECO:0000313" key="7">
    <source>
        <dbReference type="EMBL" id="AWT26946.1"/>
    </source>
</evidence>
<dbReference type="EC" id="1.3.8.2" evidence="7"/>
<gene>
    <name evidence="7" type="primary">crtN</name>
    <name evidence="7" type="ORF">Csp1_21950</name>
</gene>
<dbReference type="AlphaFoldDB" id="A0A2Z3YQC6"/>
<dbReference type="NCBIfam" id="TIGR02734">
    <property type="entry name" value="crtI_fam"/>
    <property type="match status" value="1"/>
</dbReference>
<accession>A0A2Z3YQC6</accession>
<dbReference type="PRINTS" id="PR00419">
    <property type="entry name" value="ADXRDTASE"/>
</dbReference>
<evidence type="ECO:0000259" key="6">
    <source>
        <dbReference type="Pfam" id="PF01593"/>
    </source>
</evidence>
<keyword evidence="2 4" id="KW-0125">Carotenoid biosynthesis</keyword>
<feature type="compositionally biased region" description="Low complexity" evidence="5">
    <location>
        <begin position="797"/>
        <end position="809"/>
    </location>
</feature>
<dbReference type="PANTHER" id="PTHR43734">
    <property type="entry name" value="PHYTOENE DESATURASE"/>
    <property type="match status" value="1"/>
</dbReference>
<keyword evidence="3 4" id="KW-0560">Oxidoreductase</keyword>
<dbReference type="KEGG" id="cpre:Csp1_21950"/>
<dbReference type="InterPro" id="IPR036188">
    <property type="entry name" value="FAD/NAD-bd_sf"/>
</dbReference>
<dbReference type="InterPro" id="IPR014105">
    <property type="entry name" value="Carotenoid/retinoid_OxRdtase"/>
</dbReference>
<feature type="compositionally biased region" description="Gly residues" evidence="5">
    <location>
        <begin position="765"/>
        <end position="780"/>
    </location>
</feature>
<proteinExistence type="inferred from homology"/>
<evidence type="ECO:0000256" key="5">
    <source>
        <dbReference type="SAM" id="MobiDB-lite"/>
    </source>
</evidence>
<dbReference type="InterPro" id="IPR002937">
    <property type="entry name" value="Amino_oxidase"/>
</dbReference>
<comment type="pathway">
    <text evidence="1 4">Carotenoid biosynthesis.</text>
</comment>
<dbReference type="SUPFAM" id="SSF51905">
    <property type="entry name" value="FAD/NAD(P)-binding domain"/>
    <property type="match status" value="1"/>
</dbReference>